<dbReference type="EMBL" id="JAPDOD010000061">
    <property type="protein sequence ID" value="MDA0166235.1"/>
    <property type="molecule type" value="Genomic_DNA"/>
</dbReference>
<comment type="similarity">
    <text evidence="1">Belongs to the AHA1 family.</text>
</comment>
<dbReference type="InterPro" id="IPR023393">
    <property type="entry name" value="START-like_dom_sf"/>
</dbReference>
<name>A0A9X3N394_9ACTN</name>
<dbReference type="Pfam" id="PF08327">
    <property type="entry name" value="AHSA1"/>
    <property type="match status" value="1"/>
</dbReference>
<evidence type="ECO:0000313" key="5">
    <source>
        <dbReference type="Proteomes" id="UP001149140"/>
    </source>
</evidence>
<keyword evidence="5" id="KW-1185">Reference proteome</keyword>
<gene>
    <name evidence="4" type="ORF">OM076_38575</name>
</gene>
<evidence type="ECO:0000313" key="4">
    <source>
        <dbReference type="EMBL" id="MDA0166235.1"/>
    </source>
</evidence>
<reference evidence="4" key="1">
    <citation type="submission" date="2022-10" db="EMBL/GenBank/DDBJ databases">
        <title>The WGS of Solirubrobacter ginsenosidimutans DSM 21036.</title>
        <authorList>
            <person name="Jiang Z."/>
        </authorList>
    </citation>
    <scope>NUCLEOTIDE SEQUENCE</scope>
    <source>
        <strain evidence="4">DSM 21036</strain>
    </source>
</reference>
<feature type="compositionally biased region" description="Acidic residues" evidence="2">
    <location>
        <begin position="32"/>
        <end position="42"/>
    </location>
</feature>
<dbReference type="Gene3D" id="3.30.530.20">
    <property type="match status" value="1"/>
</dbReference>
<organism evidence="4 5">
    <name type="scientific">Solirubrobacter ginsenosidimutans</name>
    <dbReference type="NCBI Taxonomy" id="490573"/>
    <lineage>
        <taxon>Bacteria</taxon>
        <taxon>Bacillati</taxon>
        <taxon>Actinomycetota</taxon>
        <taxon>Thermoleophilia</taxon>
        <taxon>Solirubrobacterales</taxon>
        <taxon>Solirubrobacteraceae</taxon>
        <taxon>Solirubrobacter</taxon>
    </lineage>
</organism>
<evidence type="ECO:0000259" key="3">
    <source>
        <dbReference type="Pfam" id="PF08327"/>
    </source>
</evidence>
<protein>
    <submittedName>
        <fullName evidence="4">SRPBCC domain-containing protein</fullName>
    </submittedName>
</protein>
<sequence>MPVVNREVVLPVPRERAWELITEPSELEEWLGEEVEFEPEEDAPLRVTDGGETREGFVEEVTEFERIVFRWGDSRVEWILEDAISGGTRFLVTEHRYAADTVAWGPKLMALAGASLLCPA</sequence>
<dbReference type="RefSeq" id="WP_270045492.1">
    <property type="nucleotide sequence ID" value="NZ_JAPDOD010000061.1"/>
</dbReference>
<feature type="domain" description="Activator of Hsp90 ATPase homologue 1/2-like C-terminal" evidence="3">
    <location>
        <begin position="12"/>
        <end position="100"/>
    </location>
</feature>
<proteinExistence type="inferred from homology"/>
<evidence type="ECO:0000256" key="2">
    <source>
        <dbReference type="SAM" id="MobiDB-lite"/>
    </source>
</evidence>
<dbReference type="SUPFAM" id="SSF55961">
    <property type="entry name" value="Bet v1-like"/>
    <property type="match status" value="1"/>
</dbReference>
<accession>A0A9X3N394</accession>
<evidence type="ECO:0000256" key="1">
    <source>
        <dbReference type="ARBA" id="ARBA00006817"/>
    </source>
</evidence>
<comment type="caution">
    <text evidence="4">The sequence shown here is derived from an EMBL/GenBank/DDBJ whole genome shotgun (WGS) entry which is preliminary data.</text>
</comment>
<dbReference type="AlphaFoldDB" id="A0A9X3N394"/>
<dbReference type="InterPro" id="IPR013538">
    <property type="entry name" value="ASHA1/2-like_C"/>
</dbReference>
<feature type="region of interest" description="Disordered" evidence="2">
    <location>
        <begin position="32"/>
        <end position="52"/>
    </location>
</feature>
<dbReference type="Proteomes" id="UP001149140">
    <property type="component" value="Unassembled WGS sequence"/>
</dbReference>